<dbReference type="AlphaFoldDB" id="A0A392TVC5"/>
<dbReference type="EMBL" id="LXQA010660249">
    <property type="protein sequence ID" value="MCI64644.1"/>
    <property type="molecule type" value="Genomic_DNA"/>
</dbReference>
<feature type="non-terminal residue" evidence="1">
    <location>
        <position position="1"/>
    </location>
</feature>
<sequence length="76" mass="8681">FYTCSVCDEGRCSYKGRGGKAELLKPHLPRPSPRVRARLRRLLLFISGPGWKPSLILKFLRRSSYFLLALGTGRFL</sequence>
<proteinExistence type="predicted"/>
<evidence type="ECO:0000313" key="1">
    <source>
        <dbReference type="EMBL" id="MCI64644.1"/>
    </source>
</evidence>
<reference evidence="1 2" key="1">
    <citation type="journal article" date="2018" name="Front. Plant Sci.">
        <title>Red Clover (Trifolium pratense) and Zigzag Clover (T. medium) - A Picture of Genomic Similarities and Differences.</title>
        <authorList>
            <person name="Dluhosova J."/>
            <person name="Istvanek J."/>
            <person name="Nedelnik J."/>
            <person name="Repkova J."/>
        </authorList>
    </citation>
    <scope>NUCLEOTIDE SEQUENCE [LARGE SCALE GENOMIC DNA]</scope>
    <source>
        <strain evidence="2">cv. 10/8</strain>
        <tissue evidence="1">Leaf</tissue>
    </source>
</reference>
<accession>A0A392TVC5</accession>
<comment type="caution">
    <text evidence="1">The sequence shown here is derived from an EMBL/GenBank/DDBJ whole genome shotgun (WGS) entry which is preliminary data.</text>
</comment>
<organism evidence="1 2">
    <name type="scientific">Trifolium medium</name>
    <dbReference type="NCBI Taxonomy" id="97028"/>
    <lineage>
        <taxon>Eukaryota</taxon>
        <taxon>Viridiplantae</taxon>
        <taxon>Streptophyta</taxon>
        <taxon>Embryophyta</taxon>
        <taxon>Tracheophyta</taxon>
        <taxon>Spermatophyta</taxon>
        <taxon>Magnoliopsida</taxon>
        <taxon>eudicotyledons</taxon>
        <taxon>Gunneridae</taxon>
        <taxon>Pentapetalae</taxon>
        <taxon>rosids</taxon>
        <taxon>fabids</taxon>
        <taxon>Fabales</taxon>
        <taxon>Fabaceae</taxon>
        <taxon>Papilionoideae</taxon>
        <taxon>50 kb inversion clade</taxon>
        <taxon>NPAAA clade</taxon>
        <taxon>Hologalegina</taxon>
        <taxon>IRL clade</taxon>
        <taxon>Trifolieae</taxon>
        <taxon>Trifolium</taxon>
    </lineage>
</organism>
<keyword evidence="2" id="KW-1185">Reference proteome</keyword>
<evidence type="ECO:0000313" key="2">
    <source>
        <dbReference type="Proteomes" id="UP000265520"/>
    </source>
</evidence>
<name>A0A392TVC5_9FABA</name>
<protein>
    <submittedName>
        <fullName evidence="1">Uncharacterized protein</fullName>
    </submittedName>
</protein>
<dbReference type="Proteomes" id="UP000265520">
    <property type="component" value="Unassembled WGS sequence"/>
</dbReference>